<dbReference type="AlphaFoldDB" id="A0A9W3BY13"/>
<dbReference type="KEGG" id="rsz:130496299"/>
<evidence type="ECO:0000259" key="1">
    <source>
        <dbReference type="PROSITE" id="PS50181"/>
    </source>
</evidence>
<name>A0A9W3BY13_RAPSA</name>
<dbReference type="RefSeq" id="XP_056844255.1">
    <property type="nucleotide sequence ID" value="XM_056988275.1"/>
</dbReference>
<dbReference type="PANTHER" id="PTHR31672:SF13">
    <property type="entry name" value="F-BOX PROTEIN CPR30-LIKE"/>
    <property type="match status" value="1"/>
</dbReference>
<sequence length="392" mass="46124">MASSQRSWSLSSLPLDLIEEIFHRTPAESLLRSKPTCKKWRHLIDNKRFIYEHLRRFPEQRRFLRIDETVQVMDPVRRTRSETPIPYELQPLDNIKAMVHCDGVMLCMCSDMGSRFVTLSLWNPLTRHIALIQPSTRFTTSDHYGIGYGIDKYRDGYKILRFSDRRYFEIYYCGTSSWRTLDDAEVDWSVDFRCQGVSVMGNMYWLAHRFFHEEEEEEDEEEDEEEEEVESFILGFDFTAETFMEVWFCPPYNYDDENNYLSCFDGDRLSLLLQDKEVPSVIEVWVSSKLPDDVSFTKYFRVVNPGLPWLRIDRSETASHPVYYIAKSKRIVAWCENVVVLEGGRLPVCTILYEIDEGGVVAQHETERHEDNDYIGTFLCGYVYVPSLVPLP</sequence>
<dbReference type="SUPFAM" id="SSF81383">
    <property type="entry name" value="F-box domain"/>
    <property type="match status" value="1"/>
</dbReference>
<evidence type="ECO:0000313" key="2">
    <source>
        <dbReference type="Proteomes" id="UP000504610"/>
    </source>
</evidence>
<dbReference type="CDD" id="cd22157">
    <property type="entry name" value="F-box_AtFBW1-like"/>
    <property type="match status" value="1"/>
</dbReference>
<dbReference type="Pfam" id="PF07734">
    <property type="entry name" value="FBA_1"/>
    <property type="match status" value="1"/>
</dbReference>
<dbReference type="Pfam" id="PF00646">
    <property type="entry name" value="F-box"/>
    <property type="match status" value="1"/>
</dbReference>
<dbReference type="InterPro" id="IPR050796">
    <property type="entry name" value="SCF_F-box_component"/>
</dbReference>
<proteinExistence type="predicted"/>
<dbReference type="PANTHER" id="PTHR31672">
    <property type="entry name" value="BNACNNG10540D PROTEIN"/>
    <property type="match status" value="1"/>
</dbReference>
<dbReference type="InterPro" id="IPR001810">
    <property type="entry name" value="F-box_dom"/>
</dbReference>
<dbReference type="InterPro" id="IPR036047">
    <property type="entry name" value="F-box-like_dom_sf"/>
</dbReference>
<organism evidence="2 3">
    <name type="scientific">Raphanus sativus</name>
    <name type="common">Radish</name>
    <name type="synonym">Raphanus raphanistrum var. sativus</name>
    <dbReference type="NCBI Taxonomy" id="3726"/>
    <lineage>
        <taxon>Eukaryota</taxon>
        <taxon>Viridiplantae</taxon>
        <taxon>Streptophyta</taxon>
        <taxon>Embryophyta</taxon>
        <taxon>Tracheophyta</taxon>
        <taxon>Spermatophyta</taxon>
        <taxon>Magnoliopsida</taxon>
        <taxon>eudicotyledons</taxon>
        <taxon>Gunneridae</taxon>
        <taxon>Pentapetalae</taxon>
        <taxon>rosids</taxon>
        <taxon>malvids</taxon>
        <taxon>Brassicales</taxon>
        <taxon>Brassicaceae</taxon>
        <taxon>Brassiceae</taxon>
        <taxon>Raphanus</taxon>
    </lineage>
</organism>
<keyword evidence="2" id="KW-1185">Reference proteome</keyword>
<dbReference type="SMART" id="SM00256">
    <property type="entry name" value="FBOX"/>
    <property type="match status" value="1"/>
</dbReference>
<reference evidence="3" key="2">
    <citation type="submission" date="2025-08" db="UniProtKB">
        <authorList>
            <consortium name="RefSeq"/>
        </authorList>
    </citation>
    <scope>IDENTIFICATION</scope>
    <source>
        <tissue evidence="3">Leaf</tissue>
    </source>
</reference>
<accession>A0A9W3BY13</accession>
<protein>
    <submittedName>
        <fullName evidence="3">F-box only protein 15</fullName>
    </submittedName>
</protein>
<dbReference type="NCBIfam" id="TIGR01640">
    <property type="entry name" value="F_box_assoc_1"/>
    <property type="match status" value="1"/>
</dbReference>
<dbReference type="InterPro" id="IPR017451">
    <property type="entry name" value="F-box-assoc_interact_dom"/>
</dbReference>
<dbReference type="InterPro" id="IPR006527">
    <property type="entry name" value="F-box-assoc_dom_typ1"/>
</dbReference>
<dbReference type="GeneID" id="130496299"/>
<dbReference type="OrthoDB" id="1037281at2759"/>
<dbReference type="Gene3D" id="1.20.1280.50">
    <property type="match status" value="1"/>
</dbReference>
<dbReference type="PROSITE" id="PS50181">
    <property type="entry name" value="FBOX"/>
    <property type="match status" value="1"/>
</dbReference>
<feature type="domain" description="F-box" evidence="1">
    <location>
        <begin position="7"/>
        <end position="54"/>
    </location>
</feature>
<reference evidence="2" key="1">
    <citation type="journal article" date="2019" name="Database">
        <title>The radish genome database (RadishGD): an integrated information resource for radish genomics.</title>
        <authorList>
            <person name="Yu H.J."/>
            <person name="Baek S."/>
            <person name="Lee Y.J."/>
            <person name="Cho A."/>
            <person name="Mun J.H."/>
        </authorList>
    </citation>
    <scope>NUCLEOTIDE SEQUENCE [LARGE SCALE GENOMIC DNA]</scope>
    <source>
        <strain evidence="2">cv. WK10039</strain>
    </source>
</reference>
<gene>
    <name evidence="3" type="primary">LOC130496299</name>
</gene>
<dbReference type="Proteomes" id="UP000504610">
    <property type="component" value="Chromosome 6"/>
</dbReference>
<evidence type="ECO:0000313" key="3">
    <source>
        <dbReference type="RefSeq" id="XP_056844255.1"/>
    </source>
</evidence>